<evidence type="ECO:0000313" key="2">
    <source>
        <dbReference type="Proteomes" id="UP000515161"/>
    </source>
</evidence>
<name>A0A6P8VP46_GYMAC</name>
<dbReference type="GO" id="GO:0004842">
    <property type="term" value="F:ubiquitin-protein transferase activity"/>
    <property type="evidence" value="ECO:0007669"/>
    <property type="project" value="InterPro"/>
</dbReference>
<sequence>MVETEGRSFLRCDWLRRSSGAGSCSELLISNQHNMMEGDESRRLQQALGVLRNILSTPETVTSLSSSLERQRTGSQAQEQHVSHSAVESELREPFRPANSQVASAGQADEGGQTGGSLRYQTQLHFGKWNSRPRKRAKTVYHETFNKDIILLPGPSSTAVIKLRTKQQLHEQGHILNGFEFQKSWDHRTVTDQIRDAFGEKLSADVSLELLMACGNRLIKPKLRAGQELDANLIHKVSRMATGCLVPVRDILQDLATKINHQKKCKFNINRSTVLDGAIRGFKRGTYDPCHTISVRFSDDMGVPEEAVDLGGPRREFLRLLMEALPKSPMFEGEEGKLNLAFDSTALREDRYFIAGRAIAVSNGGSPAGFLSPTLFSCLVDGPELAKPVLEDVADIDLHEKIKRVTEGKSLEDLLATTEPLEEYLANAGCVRPLRRLEDKNLLVDDILMFQVIHRVHGPFESSRGNTEAEDNSRLCHWSQYCSTN</sequence>
<evidence type="ECO:0000313" key="3">
    <source>
        <dbReference type="RefSeq" id="XP_034088600.1"/>
    </source>
</evidence>
<dbReference type="RefSeq" id="XP_034088600.1">
    <property type="nucleotide sequence ID" value="XM_034232709.1"/>
</dbReference>
<proteinExistence type="predicted"/>
<keyword evidence="2" id="KW-1185">Reference proteome</keyword>
<dbReference type="InParanoid" id="A0A6P8VP46"/>
<dbReference type="InterPro" id="IPR035983">
    <property type="entry name" value="Hect_E3_ubiquitin_ligase"/>
</dbReference>
<dbReference type="OrthoDB" id="2384350at2759"/>
<dbReference type="AlphaFoldDB" id="A0A6P8VP46"/>
<feature type="compositionally biased region" description="Polar residues" evidence="1">
    <location>
        <begin position="62"/>
        <end position="80"/>
    </location>
</feature>
<dbReference type="GeneID" id="117557034"/>
<organism evidence="2 3">
    <name type="scientific">Gymnodraco acuticeps</name>
    <name type="common">Antarctic dragonfish</name>
    <dbReference type="NCBI Taxonomy" id="8218"/>
    <lineage>
        <taxon>Eukaryota</taxon>
        <taxon>Metazoa</taxon>
        <taxon>Chordata</taxon>
        <taxon>Craniata</taxon>
        <taxon>Vertebrata</taxon>
        <taxon>Euteleostomi</taxon>
        <taxon>Actinopterygii</taxon>
        <taxon>Neopterygii</taxon>
        <taxon>Teleostei</taxon>
        <taxon>Neoteleostei</taxon>
        <taxon>Acanthomorphata</taxon>
        <taxon>Eupercaria</taxon>
        <taxon>Perciformes</taxon>
        <taxon>Notothenioidei</taxon>
        <taxon>Bathydraconidae</taxon>
        <taxon>Gymnodraco</taxon>
    </lineage>
</organism>
<feature type="region of interest" description="Disordered" evidence="1">
    <location>
        <begin position="62"/>
        <end position="115"/>
    </location>
</feature>
<dbReference type="SUPFAM" id="SSF56204">
    <property type="entry name" value="Hect, E3 ligase catalytic domain"/>
    <property type="match status" value="1"/>
</dbReference>
<reference evidence="3" key="1">
    <citation type="submission" date="2025-08" db="UniProtKB">
        <authorList>
            <consortium name="RefSeq"/>
        </authorList>
    </citation>
    <scope>IDENTIFICATION</scope>
</reference>
<dbReference type="Proteomes" id="UP000515161">
    <property type="component" value="Unplaced"/>
</dbReference>
<protein>
    <submittedName>
        <fullName evidence="3">G2/M phase-specific E3 ubiquitin-protein ligase-like isoform X1</fullName>
    </submittedName>
</protein>
<evidence type="ECO:0000256" key="1">
    <source>
        <dbReference type="SAM" id="MobiDB-lite"/>
    </source>
</evidence>
<dbReference type="Gene3D" id="3.90.1750.10">
    <property type="entry name" value="Hect, E3 ligase catalytic domains"/>
    <property type="match status" value="1"/>
</dbReference>
<gene>
    <name evidence="3" type="primary">LOC117557034</name>
</gene>
<dbReference type="KEGG" id="gacu:117557034"/>
<accession>A0A6P8VP46</accession>